<dbReference type="Proteomes" id="UP000444174">
    <property type="component" value="Unassembled WGS sequence"/>
</dbReference>
<comment type="caution">
    <text evidence="1">The sequence shown here is derived from an EMBL/GenBank/DDBJ whole genome shotgun (WGS) entry which is preliminary data.</text>
</comment>
<evidence type="ECO:0000313" key="1">
    <source>
        <dbReference type="EMBL" id="MQQ09081.1"/>
    </source>
</evidence>
<dbReference type="RefSeq" id="WP_153216024.1">
    <property type="nucleotide sequence ID" value="NZ_WIBF01000006.1"/>
</dbReference>
<proteinExistence type="predicted"/>
<name>A0A843YDU0_9RHOB</name>
<evidence type="ECO:0000313" key="2">
    <source>
        <dbReference type="Proteomes" id="UP000444174"/>
    </source>
</evidence>
<dbReference type="EMBL" id="WIBF01000006">
    <property type="protein sequence ID" value="MQQ09081.1"/>
    <property type="molecule type" value="Genomic_DNA"/>
</dbReference>
<keyword evidence="2" id="KW-1185">Reference proteome</keyword>
<reference evidence="1 2" key="1">
    <citation type="submission" date="2019-10" db="EMBL/GenBank/DDBJ databases">
        <title>Epibacterium sp. nov., isolated from seawater.</title>
        <authorList>
            <person name="Zhang X."/>
            <person name="Li N."/>
        </authorList>
    </citation>
    <scope>NUCLEOTIDE SEQUENCE [LARGE SCALE GENOMIC DNA]</scope>
    <source>
        <strain evidence="1 2">SM1979</strain>
    </source>
</reference>
<protein>
    <submittedName>
        <fullName evidence="1">Uncharacterized protein</fullName>
    </submittedName>
</protein>
<sequence>MTEKEIEYKKALQGAAQLVKLYGDEFLPAFTRMEREIGALSEKSAAVARARAVVETMGL</sequence>
<dbReference type="AlphaFoldDB" id="A0A843YDU0"/>
<accession>A0A843YDU0</accession>
<organism evidence="1 2">
    <name type="scientific">Tritonibacter litoralis</name>
    <dbReference type="NCBI Taxonomy" id="2662264"/>
    <lineage>
        <taxon>Bacteria</taxon>
        <taxon>Pseudomonadati</taxon>
        <taxon>Pseudomonadota</taxon>
        <taxon>Alphaproteobacteria</taxon>
        <taxon>Rhodobacterales</taxon>
        <taxon>Paracoccaceae</taxon>
        <taxon>Tritonibacter</taxon>
    </lineage>
</organism>
<gene>
    <name evidence="1" type="ORF">GFB49_11500</name>
</gene>